<comment type="caution">
    <text evidence="1">The sequence shown here is derived from an EMBL/GenBank/DDBJ whole genome shotgun (WGS) entry which is preliminary data.</text>
</comment>
<evidence type="ECO:0000313" key="2">
    <source>
        <dbReference type="Proteomes" id="UP001160148"/>
    </source>
</evidence>
<dbReference type="EMBL" id="CARXXK010000002">
    <property type="protein sequence ID" value="CAI6354692.1"/>
    <property type="molecule type" value="Genomic_DNA"/>
</dbReference>
<proteinExistence type="predicted"/>
<dbReference type="Proteomes" id="UP001160148">
    <property type="component" value="Unassembled WGS sequence"/>
</dbReference>
<protein>
    <recommendedName>
        <fullName evidence="3">Secreted protein</fullName>
    </recommendedName>
</protein>
<sequence>MRLILVECFWRIALCSRLRHNHSSLVAHDFLSIDLENKIPGHIGRNGATAYGVLRSRVYVCVSMYCRGTGGSFVVSRRLMTAF</sequence>
<dbReference type="AlphaFoldDB" id="A0AAV0WG84"/>
<accession>A0AAV0WG84</accession>
<gene>
    <name evidence="1" type="ORF">MEUPH1_LOCUS10651</name>
</gene>
<evidence type="ECO:0008006" key="3">
    <source>
        <dbReference type="Google" id="ProtNLM"/>
    </source>
</evidence>
<evidence type="ECO:0000313" key="1">
    <source>
        <dbReference type="EMBL" id="CAI6354692.1"/>
    </source>
</evidence>
<name>A0AAV0WG84_9HEMI</name>
<keyword evidence="2" id="KW-1185">Reference proteome</keyword>
<reference evidence="1 2" key="1">
    <citation type="submission" date="2023-01" db="EMBL/GenBank/DDBJ databases">
        <authorList>
            <person name="Whitehead M."/>
        </authorList>
    </citation>
    <scope>NUCLEOTIDE SEQUENCE [LARGE SCALE GENOMIC DNA]</scope>
</reference>
<organism evidence="1 2">
    <name type="scientific">Macrosiphum euphorbiae</name>
    <name type="common">potato aphid</name>
    <dbReference type="NCBI Taxonomy" id="13131"/>
    <lineage>
        <taxon>Eukaryota</taxon>
        <taxon>Metazoa</taxon>
        <taxon>Ecdysozoa</taxon>
        <taxon>Arthropoda</taxon>
        <taxon>Hexapoda</taxon>
        <taxon>Insecta</taxon>
        <taxon>Pterygota</taxon>
        <taxon>Neoptera</taxon>
        <taxon>Paraneoptera</taxon>
        <taxon>Hemiptera</taxon>
        <taxon>Sternorrhyncha</taxon>
        <taxon>Aphidomorpha</taxon>
        <taxon>Aphidoidea</taxon>
        <taxon>Aphididae</taxon>
        <taxon>Macrosiphini</taxon>
        <taxon>Macrosiphum</taxon>
    </lineage>
</organism>